<sequence length="129" mass="14321">MSPKKGETGQWRQQKGGQPLTWQRSMKEITKRLSAVGATCLPGLGPRDPHCVCLETLQDMAANRYQWRSCCQFLSRSPGLSTKSWLYGSKASVLSTDVMLSMMMMVIPTGHPDHMVYKLIPESGCVSKA</sequence>
<dbReference type="GeneID" id="20315236"/>
<reference evidence="2 3" key="1">
    <citation type="submission" date="2013-11" db="EMBL/GenBank/DDBJ databases">
        <title>Opisthorchis viverrini - life in the bile duct.</title>
        <authorList>
            <person name="Young N.D."/>
            <person name="Nagarajan N."/>
            <person name="Lin S.J."/>
            <person name="Korhonen P.K."/>
            <person name="Jex A.R."/>
            <person name="Hall R.S."/>
            <person name="Safavi-Hemami H."/>
            <person name="Kaewkong W."/>
            <person name="Bertrand D."/>
            <person name="Gao S."/>
            <person name="Seet Q."/>
            <person name="Wongkham S."/>
            <person name="Teh B.T."/>
            <person name="Wongkham C."/>
            <person name="Intapan P.M."/>
            <person name="Maleewong W."/>
            <person name="Yang X."/>
            <person name="Hu M."/>
            <person name="Wang Z."/>
            <person name="Hofmann A."/>
            <person name="Sternberg P.W."/>
            <person name="Tan P."/>
            <person name="Wang J."/>
            <person name="Gasser R.B."/>
        </authorList>
    </citation>
    <scope>NUCLEOTIDE SEQUENCE [LARGE SCALE GENOMIC DNA]</scope>
</reference>
<dbReference type="AlphaFoldDB" id="A0A075A3U8"/>
<dbReference type="EMBL" id="KL596629">
    <property type="protein sequence ID" value="KER32957.1"/>
    <property type="molecule type" value="Genomic_DNA"/>
</dbReference>
<feature type="compositionally biased region" description="Polar residues" evidence="1">
    <location>
        <begin position="10"/>
        <end position="23"/>
    </location>
</feature>
<accession>A0A075A3U8</accession>
<evidence type="ECO:0000256" key="1">
    <source>
        <dbReference type="SAM" id="MobiDB-lite"/>
    </source>
</evidence>
<dbReference type="OrthoDB" id="10604903at2759"/>
<name>A0A075A3U8_OPIVI</name>
<gene>
    <name evidence="2" type="ORF">T265_01048</name>
</gene>
<dbReference type="KEGG" id="ovi:T265_01048"/>
<dbReference type="RefSeq" id="XP_009163255.1">
    <property type="nucleotide sequence ID" value="XM_009164991.1"/>
</dbReference>
<organism evidence="2 3">
    <name type="scientific">Opisthorchis viverrini</name>
    <name type="common">Southeast Asian liver fluke</name>
    <dbReference type="NCBI Taxonomy" id="6198"/>
    <lineage>
        <taxon>Eukaryota</taxon>
        <taxon>Metazoa</taxon>
        <taxon>Spiralia</taxon>
        <taxon>Lophotrochozoa</taxon>
        <taxon>Platyhelminthes</taxon>
        <taxon>Trematoda</taxon>
        <taxon>Digenea</taxon>
        <taxon>Opisthorchiida</taxon>
        <taxon>Opisthorchiata</taxon>
        <taxon>Opisthorchiidae</taxon>
        <taxon>Opisthorchis</taxon>
    </lineage>
</organism>
<proteinExistence type="predicted"/>
<evidence type="ECO:0000313" key="3">
    <source>
        <dbReference type="Proteomes" id="UP000054324"/>
    </source>
</evidence>
<protein>
    <submittedName>
        <fullName evidence="2">Uncharacterized protein</fullName>
    </submittedName>
</protein>
<dbReference type="CTD" id="20315236"/>
<dbReference type="Proteomes" id="UP000054324">
    <property type="component" value="Unassembled WGS sequence"/>
</dbReference>
<evidence type="ECO:0000313" key="2">
    <source>
        <dbReference type="EMBL" id="KER32957.1"/>
    </source>
</evidence>
<feature type="region of interest" description="Disordered" evidence="1">
    <location>
        <begin position="1"/>
        <end position="23"/>
    </location>
</feature>
<keyword evidence="3" id="KW-1185">Reference proteome</keyword>